<proteinExistence type="predicted"/>
<dbReference type="PIR" id="A82857">
    <property type="entry name" value="A82857"/>
</dbReference>
<name>Q9PHB7_XYLFA</name>
<sequence>MSVLLMNSCALIATFFIFGTTLLQYHWRSKGCVLSEGNFTRILESRQCVWRLFYCLLRLVYV</sequence>
<organism evidence="1 2">
    <name type="scientific">Xylella fastidiosa (strain 9a5c)</name>
    <dbReference type="NCBI Taxonomy" id="160492"/>
    <lineage>
        <taxon>Bacteria</taxon>
        <taxon>Pseudomonadati</taxon>
        <taxon>Pseudomonadota</taxon>
        <taxon>Gammaproteobacteria</taxon>
        <taxon>Lysobacterales</taxon>
        <taxon>Lysobacteraceae</taxon>
        <taxon>Xylella</taxon>
    </lineage>
</organism>
<dbReference type="Proteomes" id="UP000000812">
    <property type="component" value="Chromosome"/>
</dbReference>
<gene>
    <name evidence="1" type="ordered locus">XF_0027</name>
</gene>
<evidence type="ECO:0000313" key="2">
    <source>
        <dbReference type="Proteomes" id="UP000000812"/>
    </source>
</evidence>
<reference evidence="1 2" key="1">
    <citation type="journal article" date="2000" name="Nature">
        <title>The genome sequence of the plant pathogen Xylella fastidiosa.</title>
        <authorList>
            <person name="Simpson A.J."/>
            <person name="Reinach F.C."/>
            <person name="Arruda P."/>
            <person name="Abreu F.A."/>
            <person name="Acencio M."/>
            <person name="Alvarenga R."/>
            <person name="Alves L.M."/>
            <person name="Araya J.E."/>
            <person name="Baia G.S."/>
            <person name="Baptista C.S."/>
            <person name="Barros M.H."/>
            <person name="Bonaccorsi E.D."/>
            <person name="Bordin S."/>
            <person name="Bove J.M."/>
            <person name="Briones M.R."/>
            <person name="Bueno M.R."/>
            <person name="Camargo A.A."/>
            <person name="Camargo L.E."/>
            <person name="Carraro D.M."/>
            <person name="Carrer H."/>
            <person name="Colauto N.B."/>
            <person name="Colombo C."/>
            <person name="Costa F.F."/>
            <person name="Costa M.C."/>
            <person name="Costa-Neto C.M."/>
            <person name="Coutinho L.L."/>
            <person name="Cristofani M."/>
            <person name="Dias-Neto E."/>
            <person name="Docena C."/>
            <person name="El-Dorry H."/>
            <person name="Facincani A.P."/>
            <person name="Ferreira A.J."/>
            <person name="Ferreira V.C."/>
            <person name="Ferro J.A."/>
            <person name="Fraga J.S."/>
            <person name="Franca S.C."/>
            <person name="Franco M.C."/>
            <person name="Frohme M."/>
            <person name="Furlan L.R."/>
            <person name="Garnier M."/>
            <person name="Goldman G.H."/>
            <person name="Goldman M.H."/>
            <person name="Gomes S.L."/>
            <person name="Gruber A."/>
            <person name="Ho P.L."/>
            <person name="Hoheisel J.D."/>
            <person name="Junqueira M.L."/>
            <person name="Kemper E.L."/>
            <person name="Kitajima J.P."/>
            <person name="Krieger J.E."/>
            <person name="Kuramae E.E."/>
            <person name="Laigret F."/>
            <person name="Lambais M.R."/>
            <person name="Leite L.C."/>
            <person name="Lemos E.G."/>
            <person name="Lemos M.V."/>
            <person name="Lopes S.A."/>
            <person name="Lopes C.R."/>
            <person name="Machado J.A."/>
            <person name="Machado M.A."/>
            <person name="Madeira A.M."/>
            <person name="Madeira H.M."/>
            <person name="Marino C.L."/>
            <person name="Marques M.V."/>
            <person name="Martins E.A."/>
            <person name="Martins E.M."/>
            <person name="Matsukuma A.Y."/>
            <person name="Menck C.F."/>
            <person name="Miracca E.C."/>
            <person name="Miyaki C.Y."/>
            <person name="Monteriro-Vitorello C.B."/>
            <person name="Moon D.H."/>
            <person name="Nagai M.A."/>
            <person name="Nascimento A.L."/>
            <person name="Netto L.E."/>
            <person name="Nhani A.Jr."/>
            <person name="Nobrega F.G."/>
            <person name="Nunes L.R."/>
            <person name="Oliveira M.A."/>
            <person name="de Oliveira M.C."/>
            <person name="de Oliveira R.C."/>
            <person name="Palmieri D.A."/>
            <person name="Paris A."/>
            <person name="Peixoto B.R."/>
            <person name="Pereira G.A."/>
            <person name="Pereira H.A.Jr."/>
            <person name="Pesquero J.B."/>
            <person name="Quaggio R.B."/>
            <person name="Roberto P.G."/>
            <person name="Rodrigues V."/>
            <person name="de M Rosa A.J."/>
            <person name="de Rosa V.E.Jr."/>
            <person name="de Sa R.G."/>
            <person name="Santelli R.V."/>
            <person name="Sawasaki H.E."/>
            <person name="da Silva A.C."/>
            <person name="da Silva A.M."/>
            <person name="da Silva F.R."/>
            <person name="da Silva W.A.Jr."/>
            <person name="da Silveira J.F."/>
            <person name="Silvestri M.L."/>
            <person name="Siqueira W.J."/>
            <person name="de Souza A.A."/>
            <person name="de Souza A.P."/>
            <person name="Terenzi M.F."/>
            <person name="Truffi D."/>
            <person name="Tsai S.M."/>
            <person name="Tsuhako M.H."/>
            <person name="Vallada H."/>
            <person name="Van Sluys M.A."/>
            <person name="Verjovski-Almeida S."/>
            <person name="Vettore A.L."/>
            <person name="Zago M.A."/>
            <person name="Zatz M."/>
            <person name="Meidanis J."/>
            <person name="Setubal J.C."/>
        </authorList>
    </citation>
    <scope>NUCLEOTIDE SEQUENCE [LARGE SCALE GENOMIC DNA]</scope>
    <source>
        <strain evidence="1 2">9a5c</strain>
    </source>
</reference>
<protein>
    <submittedName>
        <fullName evidence="1">Uncharacterized protein</fullName>
    </submittedName>
</protein>
<dbReference type="AlphaFoldDB" id="Q9PHB7"/>
<dbReference type="KEGG" id="xfa:XF_0027"/>
<evidence type="ECO:0000313" key="1">
    <source>
        <dbReference type="EMBL" id="AAF82840.1"/>
    </source>
</evidence>
<accession>Q9PHB7</accession>
<dbReference type="EMBL" id="AE003849">
    <property type="protein sequence ID" value="AAF82840.1"/>
    <property type="molecule type" value="Genomic_DNA"/>
</dbReference>
<dbReference type="HOGENOM" id="CLU_2903377_0_0_6"/>